<dbReference type="STRING" id="52247.A0A4T0X8Y9"/>
<name>A0A4T0X8Y9_9ASCO</name>
<evidence type="ECO:0000256" key="6">
    <source>
        <dbReference type="RuleBase" id="RU003470"/>
    </source>
</evidence>
<protein>
    <recommendedName>
        <fullName evidence="3 6">D-aminoacyl-tRNA deacylase</fullName>
        <ecNumber evidence="2 6">3.1.1.96</ecNumber>
    </recommendedName>
</protein>
<keyword evidence="8" id="KW-1185">Reference proteome</keyword>
<dbReference type="GO" id="GO:0051500">
    <property type="term" value="F:D-tyrosyl-tRNA(Tyr) deacylase activity"/>
    <property type="evidence" value="ECO:0007669"/>
    <property type="project" value="TreeGrafter"/>
</dbReference>
<dbReference type="PANTHER" id="PTHR10472">
    <property type="entry name" value="D-TYROSYL-TRNA TYR DEACYLASE"/>
    <property type="match status" value="1"/>
</dbReference>
<comment type="similarity">
    <text evidence="1 6">Belongs to the DTD family.</text>
</comment>
<accession>A0A4T0X8Y9</accession>
<dbReference type="GO" id="GO:0106026">
    <property type="term" value="F:Gly-tRNA(Ala) deacylase activity"/>
    <property type="evidence" value="ECO:0007669"/>
    <property type="project" value="RHEA"/>
</dbReference>
<gene>
    <name evidence="7" type="ORF">CANINC_000063</name>
</gene>
<keyword evidence="6" id="KW-0694">RNA-binding</keyword>
<reference evidence="7 8" key="1">
    <citation type="journal article" date="2019" name="Front. Genet.">
        <title>Whole-Genome Sequencing of the Opportunistic Yeast Pathogen Candida inconspicua Uncovers Its Hybrid Origin.</title>
        <authorList>
            <person name="Mixao V."/>
            <person name="Hansen A.P."/>
            <person name="Saus E."/>
            <person name="Boekhout T."/>
            <person name="Lass-Florl C."/>
            <person name="Gabaldon T."/>
        </authorList>
    </citation>
    <scope>NUCLEOTIDE SEQUENCE [LARGE SCALE GENOMIC DNA]</scope>
    <source>
        <strain evidence="7 8">CBS 180</strain>
    </source>
</reference>
<evidence type="ECO:0000313" key="8">
    <source>
        <dbReference type="Proteomes" id="UP000307173"/>
    </source>
</evidence>
<dbReference type="Gene3D" id="3.50.80.10">
    <property type="entry name" value="D-tyrosyl-tRNA(Tyr) deacylase"/>
    <property type="match status" value="1"/>
</dbReference>
<dbReference type="InterPro" id="IPR003732">
    <property type="entry name" value="Daa-tRNA_deacyls_DTD"/>
</dbReference>
<keyword evidence="6" id="KW-0820">tRNA-binding</keyword>
<evidence type="ECO:0000256" key="1">
    <source>
        <dbReference type="ARBA" id="ARBA00009673"/>
    </source>
</evidence>
<dbReference type="PANTHER" id="PTHR10472:SF5">
    <property type="entry name" value="D-AMINOACYL-TRNA DEACYLASE 1"/>
    <property type="match status" value="1"/>
</dbReference>
<dbReference type="OrthoDB" id="275783at2759"/>
<dbReference type="SUPFAM" id="SSF69500">
    <property type="entry name" value="DTD-like"/>
    <property type="match status" value="1"/>
</dbReference>
<organism evidence="7 8">
    <name type="scientific">Pichia inconspicua</name>
    <dbReference type="NCBI Taxonomy" id="52247"/>
    <lineage>
        <taxon>Eukaryota</taxon>
        <taxon>Fungi</taxon>
        <taxon>Dikarya</taxon>
        <taxon>Ascomycota</taxon>
        <taxon>Saccharomycotina</taxon>
        <taxon>Pichiomycetes</taxon>
        <taxon>Pichiales</taxon>
        <taxon>Pichiaceae</taxon>
        <taxon>Pichia</taxon>
    </lineage>
</organism>
<comment type="subcellular location">
    <subcellularLocation>
        <location evidence="6">Cytoplasm</location>
    </subcellularLocation>
</comment>
<dbReference type="HAMAP" id="MF_00518">
    <property type="entry name" value="Deacylase_Dtd"/>
    <property type="match status" value="1"/>
</dbReference>
<proteinExistence type="inferred from homology"/>
<dbReference type="Pfam" id="PF02580">
    <property type="entry name" value="Tyr_Deacylase"/>
    <property type="match status" value="1"/>
</dbReference>
<evidence type="ECO:0000256" key="4">
    <source>
        <dbReference type="ARBA" id="ARBA00047676"/>
    </source>
</evidence>
<dbReference type="EC" id="3.1.1.96" evidence="2 6"/>
<dbReference type="GO" id="GO:0005737">
    <property type="term" value="C:cytoplasm"/>
    <property type="evidence" value="ECO:0007669"/>
    <property type="project" value="UniProtKB-SubCell"/>
</dbReference>
<dbReference type="NCBIfam" id="TIGR00256">
    <property type="entry name" value="D-aminoacyl-tRNA deacylase"/>
    <property type="match status" value="1"/>
</dbReference>
<comment type="catalytic activity">
    <reaction evidence="4">
        <text>glycyl-tRNA(Ala) + H2O = tRNA(Ala) + glycine + H(+)</text>
        <dbReference type="Rhea" id="RHEA:53744"/>
        <dbReference type="Rhea" id="RHEA-COMP:9657"/>
        <dbReference type="Rhea" id="RHEA-COMP:13640"/>
        <dbReference type="ChEBI" id="CHEBI:15377"/>
        <dbReference type="ChEBI" id="CHEBI:15378"/>
        <dbReference type="ChEBI" id="CHEBI:57305"/>
        <dbReference type="ChEBI" id="CHEBI:78442"/>
        <dbReference type="ChEBI" id="CHEBI:78522"/>
        <dbReference type="EC" id="3.1.1.96"/>
    </reaction>
</comment>
<keyword evidence="6" id="KW-0378">Hydrolase</keyword>
<dbReference type="FunFam" id="3.50.80.10:FF:000001">
    <property type="entry name" value="D-aminoacyl-tRNA deacylase"/>
    <property type="match status" value="1"/>
</dbReference>
<dbReference type="EMBL" id="SELW01000012">
    <property type="protein sequence ID" value="TID31352.1"/>
    <property type="molecule type" value="Genomic_DNA"/>
</dbReference>
<dbReference type="GO" id="GO:0000049">
    <property type="term" value="F:tRNA binding"/>
    <property type="evidence" value="ECO:0007669"/>
    <property type="project" value="UniProtKB-KW"/>
</dbReference>
<keyword evidence="6" id="KW-0963">Cytoplasm</keyword>
<comment type="catalytic activity">
    <reaction evidence="5">
        <text>a D-aminoacyl-tRNA + H2O = a tRNA + a D-alpha-amino acid + H(+)</text>
        <dbReference type="Rhea" id="RHEA:13953"/>
        <dbReference type="Rhea" id="RHEA-COMP:10123"/>
        <dbReference type="Rhea" id="RHEA-COMP:10124"/>
        <dbReference type="ChEBI" id="CHEBI:15377"/>
        <dbReference type="ChEBI" id="CHEBI:15378"/>
        <dbReference type="ChEBI" id="CHEBI:59871"/>
        <dbReference type="ChEBI" id="CHEBI:78442"/>
        <dbReference type="ChEBI" id="CHEBI:79333"/>
        <dbReference type="EC" id="3.1.1.96"/>
    </reaction>
</comment>
<evidence type="ECO:0000256" key="5">
    <source>
        <dbReference type="ARBA" id="ARBA00048018"/>
    </source>
</evidence>
<dbReference type="CDD" id="cd00563">
    <property type="entry name" value="Dtyr_deacylase"/>
    <property type="match status" value="1"/>
</dbReference>
<evidence type="ECO:0000256" key="3">
    <source>
        <dbReference type="ARBA" id="ARBA00020007"/>
    </source>
</evidence>
<dbReference type="InterPro" id="IPR023509">
    <property type="entry name" value="DTD-like_sf"/>
</dbReference>
<evidence type="ECO:0000313" key="7">
    <source>
        <dbReference type="EMBL" id="TID31352.1"/>
    </source>
</evidence>
<sequence>MRVVIQRVKSASVTVDGAVVSAVGKGLCLLVGITQDDTLEDVNKLAGKVLKLRLFEDTQQEAGTATEWVGKPWMKSVSDINGEILSVSQFTLYATIKKGTKPDFHKAQKGHLANELYESFLAELRKTLGDDKVKDGVFGAMMDVGIVNDGPVTIVYDTKE</sequence>
<dbReference type="Proteomes" id="UP000307173">
    <property type="component" value="Unassembled WGS sequence"/>
</dbReference>
<evidence type="ECO:0000256" key="2">
    <source>
        <dbReference type="ARBA" id="ARBA00013056"/>
    </source>
</evidence>
<dbReference type="AlphaFoldDB" id="A0A4T0X8Y9"/>
<comment type="caution">
    <text evidence="7">The sequence shown here is derived from an EMBL/GenBank/DDBJ whole genome shotgun (WGS) entry which is preliminary data.</text>
</comment>